<evidence type="ECO:0000256" key="5">
    <source>
        <dbReference type="ARBA" id="ARBA00023187"/>
    </source>
</evidence>
<dbReference type="Proteomes" id="UP000751190">
    <property type="component" value="Unassembled WGS sequence"/>
</dbReference>
<dbReference type="OrthoDB" id="10258585at2759"/>
<dbReference type="InterPro" id="IPR012677">
    <property type="entry name" value="Nucleotide-bd_a/b_plait_sf"/>
</dbReference>
<dbReference type="AlphaFoldDB" id="A0A8J5XMF0"/>
<evidence type="ECO:0000256" key="7">
    <source>
        <dbReference type="SAM" id="MobiDB-lite"/>
    </source>
</evidence>
<keyword evidence="10" id="KW-1185">Reference proteome</keyword>
<comment type="caution">
    <text evidence="9">The sequence shown here is derived from an EMBL/GenBank/DDBJ whole genome shotgun (WGS) entry which is preliminary data.</text>
</comment>
<reference evidence="9" key="1">
    <citation type="submission" date="2021-05" db="EMBL/GenBank/DDBJ databases">
        <title>The genome of the haptophyte Pavlova lutheri (Diacronema luteri, Pavlovales) - a model for lipid biosynthesis in eukaryotic algae.</title>
        <authorList>
            <person name="Hulatt C.J."/>
            <person name="Posewitz M.C."/>
        </authorList>
    </citation>
    <scope>NUCLEOTIDE SEQUENCE</scope>
    <source>
        <strain evidence="9">NIVA-4/92</strain>
    </source>
</reference>
<dbReference type="InterPro" id="IPR034393">
    <property type="entry name" value="TatSF1-like"/>
</dbReference>
<feature type="compositionally biased region" description="Low complexity" evidence="7">
    <location>
        <begin position="167"/>
        <end position="197"/>
    </location>
</feature>
<feature type="domain" description="RRM" evidence="8">
    <location>
        <begin position="214"/>
        <end position="304"/>
    </location>
</feature>
<dbReference type="PROSITE" id="PS50102">
    <property type="entry name" value="RRM"/>
    <property type="match status" value="1"/>
</dbReference>
<evidence type="ECO:0000313" key="9">
    <source>
        <dbReference type="EMBL" id="KAG8461710.1"/>
    </source>
</evidence>
<protein>
    <recommendedName>
        <fullName evidence="8">RRM domain-containing protein</fullName>
    </recommendedName>
</protein>
<dbReference type="PANTHER" id="PTHR15608:SF0">
    <property type="entry name" value="HIV TAT-SPECIFIC FACTOR 1"/>
    <property type="match status" value="1"/>
</dbReference>
<evidence type="ECO:0000256" key="1">
    <source>
        <dbReference type="ARBA" id="ARBA00007747"/>
    </source>
</evidence>
<feature type="compositionally biased region" description="Basic and acidic residues" evidence="7">
    <location>
        <begin position="499"/>
        <end position="508"/>
    </location>
</feature>
<sequence length="529" mass="55081">MADGGAPVEWPCWYFLQDGSDAHRGPVHAAALGDARLVWREGMGEWLPPASVPEVATALMRAARGGGRAGEVAAPRWYYQRLAGSPEGPVGVGDLQAAILGGEIDGMTAVWTEGMAEWLELREVPALRALFVAAQETLRQGEQAEGEDDGGGGASMPPSVDVALRAARAPPSAPPRGAADAPAGAAPDGAAAGAPAAARKRKRPAKRFNANNPNSIYVSQLPPSVSTDAQLALLFEPCGLIKAEHGSSAKKAKLYRDEDGRPKGDGVVTFARKESVELALSLRDGYVLPTEPSSAPLRVQRARFEARGKFAPAQRSKDELDAAKQARAAERKALAQWDDGLGAPARGVRVVIIKGVWSPAEASALPPSELRAWYANLRADLEAECAKCGQIEKVTLFEAHPHAVAAVKFRAAASAEVCQARMHGRRFGERELEAEFFDGVTNYTRAAAARAAGGAAGAANSAGARARGAAAAAAAGGGEEDEAGTSDEGDDDGGAGLDSHTEQQRRLEAMAAQLDAQSSGDEDEPNGVE</sequence>
<dbReference type="EMBL" id="JAGTXO010000024">
    <property type="protein sequence ID" value="KAG8461710.1"/>
    <property type="molecule type" value="Genomic_DNA"/>
</dbReference>
<feature type="compositionally biased region" description="Acidic residues" evidence="7">
    <location>
        <begin position="478"/>
        <end position="493"/>
    </location>
</feature>
<evidence type="ECO:0000256" key="3">
    <source>
        <dbReference type="ARBA" id="ARBA00022737"/>
    </source>
</evidence>
<dbReference type="FunFam" id="3.30.70.330:FF:000105">
    <property type="entry name" value="HIV Tat-specific factor 1 homolog"/>
    <property type="match status" value="1"/>
</dbReference>
<dbReference type="SMART" id="SM00360">
    <property type="entry name" value="RRM"/>
    <property type="match status" value="2"/>
</dbReference>
<gene>
    <name evidence="9" type="ORF">KFE25_001328</name>
</gene>
<feature type="region of interest" description="Disordered" evidence="7">
    <location>
        <begin position="167"/>
        <end position="213"/>
    </location>
</feature>
<keyword evidence="3" id="KW-0677">Repeat</keyword>
<dbReference type="GO" id="GO:0005684">
    <property type="term" value="C:U2-type spliceosomal complex"/>
    <property type="evidence" value="ECO:0007669"/>
    <property type="project" value="TreeGrafter"/>
</dbReference>
<feature type="compositionally biased region" description="Acidic residues" evidence="7">
    <location>
        <begin position="520"/>
        <end position="529"/>
    </location>
</feature>
<evidence type="ECO:0000313" key="10">
    <source>
        <dbReference type="Proteomes" id="UP000751190"/>
    </source>
</evidence>
<dbReference type="InterPro" id="IPR035979">
    <property type="entry name" value="RBD_domain_sf"/>
</dbReference>
<evidence type="ECO:0000256" key="2">
    <source>
        <dbReference type="ARBA" id="ARBA00022664"/>
    </source>
</evidence>
<dbReference type="InterPro" id="IPR025640">
    <property type="entry name" value="GYF_2"/>
</dbReference>
<comment type="similarity">
    <text evidence="1">Belongs to the HTATSF1 family.</text>
</comment>
<dbReference type="GO" id="GO:0003723">
    <property type="term" value="F:RNA binding"/>
    <property type="evidence" value="ECO:0007669"/>
    <property type="project" value="UniProtKB-UniRule"/>
</dbReference>
<dbReference type="Gene3D" id="3.30.70.330">
    <property type="match status" value="2"/>
</dbReference>
<dbReference type="GO" id="GO:0000398">
    <property type="term" value="P:mRNA splicing, via spliceosome"/>
    <property type="evidence" value="ECO:0007669"/>
    <property type="project" value="UniProtKB-ARBA"/>
</dbReference>
<dbReference type="PANTHER" id="PTHR15608">
    <property type="entry name" value="SPLICING FACTOR U2AF-ASSOCIATED PROTEIN 2"/>
    <property type="match status" value="1"/>
</dbReference>
<proteinExistence type="inferred from homology"/>
<name>A0A8J5XMF0_DIALT</name>
<feature type="region of interest" description="Disordered" evidence="7">
    <location>
        <begin position="471"/>
        <end position="529"/>
    </location>
</feature>
<organism evidence="9 10">
    <name type="scientific">Diacronema lutheri</name>
    <name type="common">Unicellular marine alga</name>
    <name type="synonym">Monochrysis lutheri</name>
    <dbReference type="NCBI Taxonomy" id="2081491"/>
    <lineage>
        <taxon>Eukaryota</taxon>
        <taxon>Haptista</taxon>
        <taxon>Haptophyta</taxon>
        <taxon>Pavlovophyceae</taxon>
        <taxon>Pavlovales</taxon>
        <taxon>Pavlovaceae</taxon>
        <taxon>Diacronema</taxon>
    </lineage>
</organism>
<evidence type="ECO:0000256" key="6">
    <source>
        <dbReference type="PROSITE-ProRule" id="PRU00176"/>
    </source>
</evidence>
<dbReference type="GO" id="GO:0005686">
    <property type="term" value="C:U2 snRNP"/>
    <property type="evidence" value="ECO:0007669"/>
    <property type="project" value="TreeGrafter"/>
</dbReference>
<dbReference type="SUPFAM" id="SSF54928">
    <property type="entry name" value="RNA-binding domain, RBD"/>
    <property type="match status" value="2"/>
</dbReference>
<keyword evidence="4 6" id="KW-0694">RNA-binding</keyword>
<dbReference type="Pfam" id="PF14237">
    <property type="entry name" value="GYF_2"/>
    <property type="match status" value="1"/>
</dbReference>
<keyword evidence="5" id="KW-0508">mRNA splicing</keyword>
<dbReference type="InterPro" id="IPR000504">
    <property type="entry name" value="RRM_dom"/>
</dbReference>
<dbReference type="Pfam" id="PF00076">
    <property type="entry name" value="RRM_1"/>
    <property type="match status" value="1"/>
</dbReference>
<evidence type="ECO:0000259" key="8">
    <source>
        <dbReference type="PROSITE" id="PS50102"/>
    </source>
</evidence>
<keyword evidence="2" id="KW-0507">mRNA processing</keyword>
<evidence type="ECO:0000256" key="4">
    <source>
        <dbReference type="ARBA" id="ARBA00022884"/>
    </source>
</evidence>
<dbReference type="OMA" id="FHSAYDA"/>
<accession>A0A8J5XMF0</accession>